<proteinExistence type="predicted"/>
<organism evidence="2 3">
    <name type="scientific">Cucumis melo var. makuwa</name>
    <name type="common">Oriental melon</name>
    <dbReference type="NCBI Taxonomy" id="1194695"/>
    <lineage>
        <taxon>Eukaryota</taxon>
        <taxon>Viridiplantae</taxon>
        <taxon>Streptophyta</taxon>
        <taxon>Embryophyta</taxon>
        <taxon>Tracheophyta</taxon>
        <taxon>Spermatophyta</taxon>
        <taxon>Magnoliopsida</taxon>
        <taxon>eudicotyledons</taxon>
        <taxon>Gunneridae</taxon>
        <taxon>Pentapetalae</taxon>
        <taxon>rosids</taxon>
        <taxon>fabids</taxon>
        <taxon>Cucurbitales</taxon>
        <taxon>Cucurbitaceae</taxon>
        <taxon>Benincaseae</taxon>
        <taxon>Cucumis</taxon>
    </lineage>
</organism>
<keyword evidence="1" id="KW-0472">Membrane</keyword>
<comment type="caution">
    <text evidence="2">The sequence shown here is derived from an EMBL/GenBank/DDBJ whole genome shotgun (WGS) entry which is preliminary data.</text>
</comment>
<evidence type="ECO:0000313" key="3">
    <source>
        <dbReference type="Proteomes" id="UP000321393"/>
    </source>
</evidence>
<protein>
    <submittedName>
        <fullName evidence="2">MuDR family transposase</fullName>
    </submittedName>
</protein>
<keyword evidence="1" id="KW-1133">Transmembrane helix</keyword>
<dbReference type="EMBL" id="SSTE01013607">
    <property type="protein sequence ID" value="KAA0046753.1"/>
    <property type="molecule type" value="Genomic_DNA"/>
</dbReference>
<accession>A0A5A7TT70</accession>
<dbReference type="Proteomes" id="UP000321393">
    <property type="component" value="Unassembled WGS sequence"/>
</dbReference>
<gene>
    <name evidence="2" type="ORF">E6C27_scaffold216G00360</name>
</gene>
<dbReference type="AlphaFoldDB" id="A0A5A7TT70"/>
<sequence>MGTEITKQNACKTLISWYLGALLSKSYCLFMMSCVFIGFGGEWKETKREYIEGQHKELNVDMPKYIMMNYHLRKVRCDDEEVPPLIDAHVPKSPEETRHKQAKSWVIVKLIQFANTILKDAQTLSIIAFLDHIRSMHQAWFAKRREIALSRENVLSDHSEPLLKYADLRSKSEFSYYEISCLRALTACRVREIDSYTLCSCAYYIESWLAIYA</sequence>
<feature type="transmembrane region" description="Helical" evidence="1">
    <location>
        <begin position="15"/>
        <end position="39"/>
    </location>
</feature>
<evidence type="ECO:0000313" key="2">
    <source>
        <dbReference type="EMBL" id="KAA0046753.1"/>
    </source>
</evidence>
<evidence type="ECO:0000256" key="1">
    <source>
        <dbReference type="SAM" id="Phobius"/>
    </source>
</evidence>
<reference evidence="2 3" key="1">
    <citation type="submission" date="2019-08" db="EMBL/GenBank/DDBJ databases">
        <title>Draft genome sequences of two oriental melons (Cucumis melo L. var makuwa).</title>
        <authorList>
            <person name="Kwon S.-Y."/>
        </authorList>
    </citation>
    <scope>NUCLEOTIDE SEQUENCE [LARGE SCALE GENOMIC DNA]</scope>
    <source>
        <strain evidence="3">cv. SW 3</strain>
        <tissue evidence="2">Leaf</tissue>
    </source>
</reference>
<name>A0A5A7TT70_CUCMM</name>
<keyword evidence="1" id="KW-0812">Transmembrane</keyword>